<dbReference type="InterPro" id="IPR036909">
    <property type="entry name" value="Cyt_c-like_dom_sf"/>
</dbReference>
<feature type="signal peptide" evidence="1">
    <location>
        <begin position="1"/>
        <end position="22"/>
    </location>
</feature>
<accession>A0A2U8GKR1</accession>
<dbReference type="GO" id="GO:0009055">
    <property type="term" value="F:electron transfer activity"/>
    <property type="evidence" value="ECO:0007669"/>
    <property type="project" value="InterPro"/>
</dbReference>
<dbReference type="AlphaFoldDB" id="A0A2U8GKR1"/>
<dbReference type="Proteomes" id="UP000244930">
    <property type="component" value="Chromosome"/>
</dbReference>
<evidence type="ECO:0000313" key="3">
    <source>
        <dbReference type="Proteomes" id="UP000244930"/>
    </source>
</evidence>
<evidence type="ECO:0000256" key="1">
    <source>
        <dbReference type="SAM" id="SignalP"/>
    </source>
</evidence>
<reference evidence="2 3" key="1">
    <citation type="submission" date="2017-06" db="EMBL/GenBank/DDBJ databases">
        <title>Azoarcus.</title>
        <authorList>
            <person name="Woo J.-H."/>
            <person name="Kim H.-S."/>
        </authorList>
    </citation>
    <scope>NUCLEOTIDE SEQUENCE [LARGE SCALE GENOMIC DNA]</scope>
    <source>
        <strain evidence="2 3">TSPY31</strain>
    </source>
</reference>
<keyword evidence="1" id="KW-0732">Signal</keyword>
<protein>
    <recommendedName>
        <fullName evidence="4">Cytochrome c domain-containing protein</fullName>
    </recommendedName>
</protein>
<evidence type="ECO:0008006" key="4">
    <source>
        <dbReference type="Google" id="ProtNLM"/>
    </source>
</evidence>
<dbReference type="GO" id="GO:0020037">
    <property type="term" value="F:heme binding"/>
    <property type="evidence" value="ECO:0007669"/>
    <property type="project" value="InterPro"/>
</dbReference>
<gene>
    <name evidence="2" type="ORF">CEW83_02075</name>
</gene>
<evidence type="ECO:0000313" key="2">
    <source>
        <dbReference type="EMBL" id="AWI74157.1"/>
    </source>
</evidence>
<feature type="chain" id="PRO_5015923271" description="Cytochrome c domain-containing protein" evidence="1">
    <location>
        <begin position="23"/>
        <end position="145"/>
    </location>
</feature>
<proteinExistence type="predicted"/>
<dbReference type="KEGG" id="acom:CEW83_02075"/>
<keyword evidence="3" id="KW-1185">Reference proteome</keyword>
<name>A0A2U8GKR1_9RHOO</name>
<dbReference type="SUPFAM" id="SSF46626">
    <property type="entry name" value="Cytochrome c"/>
    <property type="match status" value="1"/>
</dbReference>
<dbReference type="Gene3D" id="1.10.760.10">
    <property type="entry name" value="Cytochrome c-like domain"/>
    <property type="match status" value="1"/>
</dbReference>
<organism evidence="2 3">
    <name type="scientific">Parazoarcus communis</name>
    <dbReference type="NCBI Taxonomy" id="41977"/>
    <lineage>
        <taxon>Bacteria</taxon>
        <taxon>Pseudomonadati</taxon>
        <taxon>Pseudomonadota</taxon>
        <taxon>Betaproteobacteria</taxon>
        <taxon>Rhodocyclales</taxon>
        <taxon>Zoogloeaceae</taxon>
        <taxon>Parazoarcus</taxon>
    </lineage>
</organism>
<dbReference type="EMBL" id="CP022187">
    <property type="protein sequence ID" value="AWI74157.1"/>
    <property type="molecule type" value="Genomic_DNA"/>
</dbReference>
<sequence>MATSCGVGLIALLALGAGNVMAEEETIGSDGYRMSCLSCHGVGGRGDGPLAKFLTPKPTDLTAISRNSTALRPSRKAGEFPFLRVFQVIDGRAAIEVHGDRAMPVWGNRYLMDQPGTPRGYAGEYEKVVRGRILELAYYIQSIQQ</sequence>